<dbReference type="Proteomes" id="UP000237105">
    <property type="component" value="Unassembled WGS sequence"/>
</dbReference>
<sequence>MTRIAWPTTMASVAFQTTRAKRWVSQRWVPGHTRSRSRIFWRSKRGWFRLLWLFGLLLFRLFLRFFWLFRLFFRFLRLFRLLRLLGFFFRLFRLFGLFFRLFRLFGFFLRLFWFFGFFLRLLWLFGFCWDLDLNALNRVSPFAYNLFLNLLRRTANHFDCHCVLLLIVYLVLYFSCSQNQDSIHTTPNNSV</sequence>
<evidence type="ECO:0000313" key="2">
    <source>
        <dbReference type="EMBL" id="PON38128.1"/>
    </source>
</evidence>
<accession>A0A2P5ANJ4</accession>
<organism evidence="2 3">
    <name type="scientific">Parasponia andersonii</name>
    <name type="common">Sponia andersonii</name>
    <dbReference type="NCBI Taxonomy" id="3476"/>
    <lineage>
        <taxon>Eukaryota</taxon>
        <taxon>Viridiplantae</taxon>
        <taxon>Streptophyta</taxon>
        <taxon>Embryophyta</taxon>
        <taxon>Tracheophyta</taxon>
        <taxon>Spermatophyta</taxon>
        <taxon>Magnoliopsida</taxon>
        <taxon>eudicotyledons</taxon>
        <taxon>Gunneridae</taxon>
        <taxon>Pentapetalae</taxon>
        <taxon>rosids</taxon>
        <taxon>fabids</taxon>
        <taxon>Rosales</taxon>
        <taxon>Cannabaceae</taxon>
        <taxon>Parasponia</taxon>
    </lineage>
</organism>
<proteinExistence type="predicted"/>
<feature type="transmembrane region" description="Helical" evidence="1">
    <location>
        <begin position="50"/>
        <end position="69"/>
    </location>
</feature>
<reference evidence="3" key="1">
    <citation type="submission" date="2016-06" db="EMBL/GenBank/DDBJ databases">
        <title>Parallel loss of symbiosis genes in relatives of nitrogen-fixing non-legume Parasponia.</title>
        <authorList>
            <person name="Van Velzen R."/>
            <person name="Holmer R."/>
            <person name="Bu F."/>
            <person name="Rutten L."/>
            <person name="Van Zeijl A."/>
            <person name="Liu W."/>
            <person name="Santuari L."/>
            <person name="Cao Q."/>
            <person name="Sharma T."/>
            <person name="Shen D."/>
            <person name="Roswanjaya Y."/>
            <person name="Wardhani T."/>
            <person name="Kalhor M.S."/>
            <person name="Jansen J."/>
            <person name="Van den Hoogen J."/>
            <person name="Gungor B."/>
            <person name="Hartog M."/>
            <person name="Hontelez J."/>
            <person name="Verver J."/>
            <person name="Yang W.-C."/>
            <person name="Schijlen E."/>
            <person name="Repin R."/>
            <person name="Schilthuizen M."/>
            <person name="Schranz E."/>
            <person name="Heidstra R."/>
            <person name="Miyata K."/>
            <person name="Fedorova E."/>
            <person name="Kohlen W."/>
            <person name="Bisseling T."/>
            <person name="Smit S."/>
            <person name="Geurts R."/>
        </authorList>
    </citation>
    <scope>NUCLEOTIDE SEQUENCE [LARGE SCALE GENOMIC DNA]</scope>
    <source>
        <strain evidence="3">cv. WU1-14</strain>
    </source>
</reference>
<dbReference type="AlphaFoldDB" id="A0A2P5ANJ4"/>
<feature type="transmembrane region" description="Helical" evidence="1">
    <location>
        <begin position="107"/>
        <end position="129"/>
    </location>
</feature>
<keyword evidence="3" id="KW-1185">Reference proteome</keyword>
<keyword evidence="1" id="KW-1133">Transmembrane helix</keyword>
<comment type="caution">
    <text evidence="2">The sequence shown here is derived from an EMBL/GenBank/DDBJ whole genome shotgun (WGS) entry which is preliminary data.</text>
</comment>
<name>A0A2P5ANJ4_PARAD</name>
<gene>
    <name evidence="2" type="ORF">PanWU01x14_314980</name>
</gene>
<evidence type="ECO:0000256" key="1">
    <source>
        <dbReference type="SAM" id="Phobius"/>
    </source>
</evidence>
<keyword evidence="1" id="KW-0472">Membrane</keyword>
<dbReference type="OrthoDB" id="10532247at2759"/>
<evidence type="ECO:0000313" key="3">
    <source>
        <dbReference type="Proteomes" id="UP000237105"/>
    </source>
</evidence>
<feature type="transmembrane region" description="Helical" evidence="1">
    <location>
        <begin position="81"/>
        <end position="101"/>
    </location>
</feature>
<feature type="transmembrane region" description="Helical" evidence="1">
    <location>
        <begin position="158"/>
        <end position="175"/>
    </location>
</feature>
<protein>
    <recommendedName>
        <fullName evidence="4">Transmembrane protein</fullName>
    </recommendedName>
</protein>
<dbReference type="EMBL" id="JXTB01000505">
    <property type="protein sequence ID" value="PON38128.1"/>
    <property type="molecule type" value="Genomic_DNA"/>
</dbReference>
<evidence type="ECO:0008006" key="4">
    <source>
        <dbReference type="Google" id="ProtNLM"/>
    </source>
</evidence>
<keyword evidence="1" id="KW-0812">Transmembrane</keyword>